<comment type="caution">
    <text evidence="2">The sequence shown here is derived from an EMBL/GenBank/DDBJ whole genome shotgun (WGS) entry which is preliminary data.</text>
</comment>
<dbReference type="EMBL" id="JAQIZT010000011">
    <property type="protein sequence ID" value="KAJ6978935.1"/>
    <property type="molecule type" value="Genomic_DNA"/>
</dbReference>
<evidence type="ECO:0000313" key="2">
    <source>
        <dbReference type="EMBL" id="KAJ6978935.1"/>
    </source>
</evidence>
<feature type="transmembrane region" description="Helical" evidence="1">
    <location>
        <begin position="102"/>
        <end position="120"/>
    </location>
</feature>
<keyword evidence="1" id="KW-1133">Transmembrane helix</keyword>
<protein>
    <recommendedName>
        <fullName evidence="4">Transmembrane protein</fullName>
    </recommendedName>
</protein>
<keyword evidence="1" id="KW-0812">Transmembrane</keyword>
<evidence type="ECO:0000256" key="1">
    <source>
        <dbReference type="SAM" id="Phobius"/>
    </source>
</evidence>
<dbReference type="Proteomes" id="UP001164929">
    <property type="component" value="Chromosome 11"/>
</dbReference>
<evidence type="ECO:0008006" key="4">
    <source>
        <dbReference type="Google" id="ProtNLM"/>
    </source>
</evidence>
<sequence>MQIMNIVEEPKKGRRLPGVRERGGWADGGSWWPFLVWRQAMILLRLFFFSWCRDTVVVLEEQTMASLMKTVVSLPLRFLSSLLLPPLLLLFLFLQFRSSPSLFFFVVFSFRFCFSPLLSGRKENIRKKGKKSCEGYN</sequence>
<dbReference type="AlphaFoldDB" id="A0AAD6Q5T2"/>
<accession>A0AAD6Q5T2</accession>
<proteinExistence type="predicted"/>
<name>A0AAD6Q5T2_9ROSI</name>
<gene>
    <name evidence="2" type="ORF">NC653_027192</name>
</gene>
<reference evidence="2" key="1">
    <citation type="journal article" date="2023" name="Mol. Ecol. Resour.">
        <title>Chromosome-level genome assembly of a triploid poplar Populus alba 'Berolinensis'.</title>
        <authorList>
            <person name="Chen S."/>
            <person name="Yu Y."/>
            <person name="Wang X."/>
            <person name="Wang S."/>
            <person name="Zhang T."/>
            <person name="Zhou Y."/>
            <person name="He R."/>
            <person name="Meng N."/>
            <person name="Wang Y."/>
            <person name="Liu W."/>
            <person name="Liu Z."/>
            <person name="Liu J."/>
            <person name="Guo Q."/>
            <person name="Huang H."/>
            <person name="Sederoff R.R."/>
            <person name="Wang G."/>
            <person name="Qu G."/>
            <person name="Chen S."/>
        </authorList>
    </citation>
    <scope>NUCLEOTIDE SEQUENCE</scope>
    <source>
        <strain evidence="2">SC-2020</strain>
    </source>
</reference>
<keyword evidence="1" id="KW-0472">Membrane</keyword>
<feature type="transmembrane region" description="Helical" evidence="1">
    <location>
        <begin position="74"/>
        <end position="96"/>
    </location>
</feature>
<evidence type="ECO:0000313" key="3">
    <source>
        <dbReference type="Proteomes" id="UP001164929"/>
    </source>
</evidence>
<organism evidence="2 3">
    <name type="scientific">Populus alba x Populus x berolinensis</name>
    <dbReference type="NCBI Taxonomy" id="444605"/>
    <lineage>
        <taxon>Eukaryota</taxon>
        <taxon>Viridiplantae</taxon>
        <taxon>Streptophyta</taxon>
        <taxon>Embryophyta</taxon>
        <taxon>Tracheophyta</taxon>
        <taxon>Spermatophyta</taxon>
        <taxon>Magnoliopsida</taxon>
        <taxon>eudicotyledons</taxon>
        <taxon>Gunneridae</taxon>
        <taxon>Pentapetalae</taxon>
        <taxon>rosids</taxon>
        <taxon>fabids</taxon>
        <taxon>Malpighiales</taxon>
        <taxon>Salicaceae</taxon>
        <taxon>Saliceae</taxon>
        <taxon>Populus</taxon>
    </lineage>
</organism>
<keyword evidence="3" id="KW-1185">Reference proteome</keyword>